<gene>
    <name evidence="1" type="ORF">AJ85_21625</name>
</gene>
<name>A0A4S4K778_ALKAL</name>
<dbReference type="EMBL" id="JALP01000031">
    <property type="protein sequence ID" value="THG91989.1"/>
    <property type="molecule type" value="Genomic_DNA"/>
</dbReference>
<comment type="caution">
    <text evidence="1">The sequence shown here is derived from an EMBL/GenBank/DDBJ whole genome shotgun (WGS) entry which is preliminary data.</text>
</comment>
<proteinExistence type="predicted"/>
<accession>A0A4S4K778</accession>
<dbReference type="AlphaFoldDB" id="A0A4S4K778"/>
<dbReference type="Pfam" id="PF19409">
    <property type="entry name" value="Thiopep_pre"/>
    <property type="match status" value="1"/>
</dbReference>
<evidence type="ECO:0000313" key="2">
    <source>
        <dbReference type="Proteomes" id="UP000297014"/>
    </source>
</evidence>
<protein>
    <submittedName>
        <fullName evidence="1">Uncharacterized protein</fullName>
    </submittedName>
</protein>
<dbReference type="RefSeq" id="WP_160173422.1">
    <property type="nucleotide sequence ID" value="NZ_ALPT02000052.1"/>
</dbReference>
<dbReference type="Proteomes" id="UP000297014">
    <property type="component" value="Unassembled WGS sequence"/>
</dbReference>
<organism evidence="1 2">
    <name type="scientific">Alkalihalobacillus alcalophilus ATCC 27647 = CGMCC 1.3604</name>
    <dbReference type="NCBI Taxonomy" id="1218173"/>
    <lineage>
        <taxon>Bacteria</taxon>
        <taxon>Bacillati</taxon>
        <taxon>Bacillota</taxon>
        <taxon>Bacilli</taxon>
        <taxon>Bacillales</taxon>
        <taxon>Bacillaceae</taxon>
        <taxon>Alkalihalobacillus</taxon>
    </lineage>
</organism>
<evidence type="ECO:0000313" key="1">
    <source>
        <dbReference type="EMBL" id="THG91989.1"/>
    </source>
</evidence>
<reference evidence="1 2" key="1">
    <citation type="submission" date="2014-01" db="EMBL/GenBank/DDBJ databases">
        <title>Draft genome sequencing of Bacillus alcalophilus CGMCC 1.3604.</title>
        <authorList>
            <person name="Yang J."/>
            <person name="Diao L."/>
            <person name="Yang S."/>
        </authorList>
    </citation>
    <scope>NUCLEOTIDE SEQUENCE [LARGE SCALE GENOMIC DNA]</scope>
    <source>
        <strain evidence="1 2">CGMCC 1.3604</strain>
    </source>
</reference>
<sequence length="58" mass="6303">MEKNIERLSLEKTEKGKAALSLLDLDLEIYEVDSTTMMDTMGASGSFNSCSSIVKTGL</sequence>